<reference evidence="1" key="1">
    <citation type="submission" date="2024-07" db="EMBL/GenBank/DDBJ databases">
        <authorList>
            <person name="Bringhurst R.M."/>
            <person name="Homer T.E."/>
        </authorList>
    </citation>
    <scope>NUCLEOTIDE SEQUENCE</scope>
</reference>
<evidence type="ECO:0000313" key="1">
    <source>
        <dbReference type="EMBL" id="XDJ14586.1"/>
    </source>
</evidence>
<organism evidence="1">
    <name type="scientific">Pseudomonas phage RVTF4</name>
    <dbReference type="NCBI Taxonomy" id="3236931"/>
    <lineage>
        <taxon>Viruses</taxon>
    </lineage>
</organism>
<name>A0AB39CCE7_9VIRU</name>
<proteinExistence type="predicted"/>
<dbReference type="EMBL" id="PQ015378">
    <property type="protein sequence ID" value="XDJ14586.1"/>
    <property type="molecule type" value="Genomic_DNA"/>
</dbReference>
<accession>A0AB39CCE7</accession>
<protein>
    <submittedName>
        <fullName evidence="1">Uncharacterized protein</fullName>
    </submittedName>
</protein>
<sequence length="135" mass="15852">MLSNIFIVIMIFAFFWLAWKISVRIMVPVNTIQITGAQQEFREGFVRRIERIELKTDKGHPLYAGNNDFYVTIQKGKVKYHSRYVLDTITPIIRDAEDILFFRIQVKTVNGKVVKFNQTNLSQPNVTLQWRTKEG</sequence>